<name>A0A6A7A171_9PLEO</name>
<sequence length="186" mass="20978">MQIWFTIFAVMAVTTVVFAKGKHQRHTSPNGRKACAFNKDSQGTTGGTNVRCSLDDRMVGLFCYVIGICEQITATTGSKYSTSNDVNSSANISAVMQFTTIVLTVALAMNVSAWEFVGRPCRKEMAWCKTDFETRLMCKDGTIQEERCPPEAPKCIYTGWKRGDKYFDSKCIKKTDEVPANWWDYW</sequence>
<dbReference type="EMBL" id="MU006225">
    <property type="protein sequence ID" value="KAF2826628.1"/>
    <property type="molecule type" value="Genomic_DNA"/>
</dbReference>
<evidence type="ECO:0000313" key="2">
    <source>
        <dbReference type="EMBL" id="KAF2826628.1"/>
    </source>
</evidence>
<keyword evidence="3" id="KW-1185">Reference proteome</keyword>
<dbReference type="AlphaFoldDB" id="A0A6A7A171"/>
<feature type="chain" id="PRO_5025378759" description="Secreted protein" evidence="1">
    <location>
        <begin position="20"/>
        <end position="186"/>
    </location>
</feature>
<reference evidence="2" key="1">
    <citation type="journal article" date="2020" name="Stud. Mycol.">
        <title>101 Dothideomycetes genomes: a test case for predicting lifestyles and emergence of pathogens.</title>
        <authorList>
            <person name="Haridas S."/>
            <person name="Albert R."/>
            <person name="Binder M."/>
            <person name="Bloem J."/>
            <person name="Labutti K."/>
            <person name="Salamov A."/>
            <person name="Andreopoulos B."/>
            <person name="Baker S."/>
            <person name="Barry K."/>
            <person name="Bills G."/>
            <person name="Bluhm B."/>
            <person name="Cannon C."/>
            <person name="Castanera R."/>
            <person name="Culley D."/>
            <person name="Daum C."/>
            <person name="Ezra D."/>
            <person name="Gonzalez J."/>
            <person name="Henrissat B."/>
            <person name="Kuo A."/>
            <person name="Liang C."/>
            <person name="Lipzen A."/>
            <person name="Lutzoni F."/>
            <person name="Magnuson J."/>
            <person name="Mondo S."/>
            <person name="Nolan M."/>
            <person name="Ohm R."/>
            <person name="Pangilinan J."/>
            <person name="Park H.-J."/>
            <person name="Ramirez L."/>
            <person name="Alfaro M."/>
            <person name="Sun H."/>
            <person name="Tritt A."/>
            <person name="Yoshinaga Y."/>
            <person name="Zwiers L.-H."/>
            <person name="Turgeon B."/>
            <person name="Goodwin S."/>
            <person name="Spatafora J."/>
            <person name="Crous P."/>
            <person name="Grigoriev I."/>
        </authorList>
    </citation>
    <scope>NUCLEOTIDE SEQUENCE</scope>
    <source>
        <strain evidence="2">CBS 113818</strain>
    </source>
</reference>
<organism evidence="2 3">
    <name type="scientific">Ophiobolus disseminans</name>
    <dbReference type="NCBI Taxonomy" id="1469910"/>
    <lineage>
        <taxon>Eukaryota</taxon>
        <taxon>Fungi</taxon>
        <taxon>Dikarya</taxon>
        <taxon>Ascomycota</taxon>
        <taxon>Pezizomycotina</taxon>
        <taxon>Dothideomycetes</taxon>
        <taxon>Pleosporomycetidae</taxon>
        <taxon>Pleosporales</taxon>
        <taxon>Pleosporineae</taxon>
        <taxon>Phaeosphaeriaceae</taxon>
        <taxon>Ophiobolus</taxon>
    </lineage>
</organism>
<accession>A0A6A7A171</accession>
<evidence type="ECO:0000313" key="3">
    <source>
        <dbReference type="Proteomes" id="UP000799424"/>
    </source>
</evidence>
<feature type="signal peptide" evidence="1">
    <location>
        <begin position="1"/>
        <end position="19"/>
    </location>
</feature>
<gene>
    <name evidence="2" type="ORF">CC86DRAFT_381744</name>
</gene>
<evidence type="ECO:0008006" key="4">
    <source>
        <dbReference type="Google" id="ProtNLM"/>
    </source>
</evidence>
<dbReference type="Proteomes" id="UP000799424">
    <property type="component" value="Unassembled WGS sequence"/>
</dbReference>
<proteinExistence type="predicted"/>
<evidence type="ECO:0000256" key="1">
    <source>
        <dbReference type="SAM" id="SignalP"/>
    </source>
</evidence>
<keyword evidence="1" id="KW-0732">Signal</keyword>
<protein>
    <recommendedName>
        <fullName evidence="4">Secreted protein</fullName>
    </recommendedName>
</protein>